<evidence type="ECO:0000313" key="3">
    <source>
        <dbReference type="Proteomes" id="UP000233769"/>
    </source>
</evidence>
<accession>A0A2N9AM40</accession>
<dbReference type="Proteomes" id="UP000233769">
    <property type="component" value="Chromosome tk0001"/>
</dbReference>
<proteinExistence type="predicted"/>
<evidence type="ECO:0000313" key="2">
    <source>
        <dbReference type="EMBL" id="SOR28409.1"/>
    </source>
</evidence>
<feature type="region of interest" description="Disordered" evidence="1">
    <location>
        <begin position="1"/>
        <end position="30"/>
    </location>
</feature>
<organism evidence="2 3">
    <name type="scientific">Methylorubrum extorquens</name>
    <name type="common">Methylobacterium dichloromethanicum</name>
    <name type="synonym">Methylobacterium extorquens</name>
    <dbReference type="NCBI Taxonomy" id="408"/>
    <lineage>
        <taxon>Bacteria</taxon>
        <taxon>Pseudomonadati</taxon>
        <taxon>Pseudomonadota</taxon>
        <taxon>Alphaproteobacteria</taxon>
        <taxon>Hyphomicrobiales</taxon>
        <taxon>Methylobacteriaceae</taxon>
        <taxon>Methylorubrum</taxon>
    </lineage>
</organism>
<reference evidence="3" key="1">
    <citation type="submission" date="2017-10" db="EMBL/GenBank/DDBJ databases">
        <authorList>
            <person name="Regsiter A."/>
            <person name="William W."/>
        </authorList>
    </citation>
    <scope>NUCLEOTIDE SEQUENCE [LARGE SCALE GENOMIC DNA]</scope>
</reference>
<gene>
    <name evidence="2" type="ORF">TK0001_1807</name>
</gene>
<evidence type="ECO:0000256" key="1">
    <source>
        <dbReference type="SAM" id="MobiDB-lite"/>
    </source>
</evidence>
<name>A0A2N9AM40_METEX</name>
<sequence length="87" mass="9295">MGGVVFGSRSADATGTGVRRSAGRRHRPACRAVPAETRIGRPGTTGLLHKARTYLATLLNTLAQKHGTDQHRSGAEALKFRNVGRCQ</sequence>
<dbReference type="AlphaFoldDB" id="A0A2N9AM40"/>
<dbReference type="EMBL" id="LT962688">
    <property type="protein sequence ID" value="SOR28409.1"/>
    <property type="molecule type" value="Genomic_DNA"/>
</dbReference>
<protein>
    <submittedName>
        <fullName evidence="2">Uncharacterized protein</fullName>
    </submittedName>
</protein>